<proteinExistence type="inferred from homology"/>
<feature type="compositionally biased region" description="Polar residues" evidence="2">
    <location>
        <begin position="28"/>
        <end position="45"/>
    </location>
</feature>
<dbReference type="InterPro" id="IPR024810">
    <property type="entry name" value="MAB21L/cGLR"/>
</dbReference>
<dbReference type="GO" id="GO:0003690">
    <property type="term" value="F:double-stranded DNA binding"/>
    <property type="evidence" value="ECO:0007669"/>
    <property type="project" value="TreeGrafter"/>
</dbReference>
<dbReference type="GO" id="GO:0002230">
    <property type="term" value="P:positive regulation of defense response to virus by host"/>
    <property type="evidence" value="ECO:0007669"/>
    <property type="project" value="TreeGrafter"/>
</dbReference>
<evidence type="ECO:0000256" key="1">
    <source>
        <dbReference type="ARBA" id="ARBA00008307"/>
    </source>
</evidence>
<dbReference type="GO" id="GO:0006974">
    <property type="term" value="P:DNA damage response"/>
    <property type="evidence" value="ECO:0007669"/>
    <property type="project" value="TreeGrafter"/>
</dbReference>
<reference evidence="5" key="1">
    <citation type="submission" date="2019-06" db="EMBL/GenBank/DDBJ databases">
        <authorList>
            <consortium name="Wellcome Sanger Institute Data Sharing"/>
        </authorList>
    </citation>
    <scope>NUCLEOTIDE SEQUENCE [LARGE SCALE GENOMIC DNA]</scope>
</reference>
<evidence type="ECO:0000313" key="5">
    <source>
        <dbReference type="Ensembl" id="ENSSFAP00005035047.1"/>
    </source>
</evidence>
<dbReference type="OMA" id="NAKVENC"/>
<dbReference type="GO" id="GO:0005829">
    <property type="term" value="C:cytosol"/>
    <property type="evidence" value="ECO:0007669"/>
    <property type="project" value="TreeGrafter"/>
</dbReference>
<dbReference type="InParanoid" id="A0A672I1E9"/>
<dbReference type="InterPro" id="IPR046903">
    <property type="entry name" value="Mab-21-like_nuc_Trfase"/>
</dbReference>
<dbReference type="PANTHER" id="PTHR10656">
    <property type="entry name" value="CELL FATE DETERMINING PROTEIN MAB21-RELATED"/>
    <property type="match status" value="1"/>
</dbReference>
<dbReference type="SMART" id="SM01265">
    <property type="entry name" value="Mab-21"/>
    <property type="match status" value="1"/>
</dbReference>
<feature type="domain" description="Mab-21-like HhH/H2TH-like" evidence="4">
    <location>
        <begin position="501"/>
        <end position="600"/>
    </location>
</feature>
<feature type="region of interest" description="Disordered" evidence="2">
    <location>
        <begin position="1"/>
        <end position="260"/>
    </location>
</feature>
<dbReference type="FunFam" id="1.10.1410.40:FF:000007">
    <property type="entry name" value="Cyclic GMP-AMP synthase"/>
    <property type="match status" value="1"/>
</dbReference>
<dbReference type="Proteomes" id="UP000472267">
    <property type="component" value="Chromosome 13"/>
</dbReference>
<evidence type="ECO:0000256" key="2">
    <source>
        <dbReference type="SAM" id="MobiDB-lite"/>
    </source>
</evidence>
<dbReference type="FunCoup" id="A0A672I1E9">
    <property type="interactions" value="410"/>
</dbReference>
<feature type="compositionally biased region" description="Basic and acidic residues" evidence="2">
    <location>
        <begin position="54"/>
        <end position="75"/>
    </location>
</feature>
<dbReference type="Pfam" id="PF03281">
    <property type="entry name" value="Mab-21"/>
    <property type="match status" value="1"/>
</dbReference>
<sequence>MSGRGRPRKATGPTAQNTNKKSTDEGNGEQQNGRKTPEETQNGTTREQKPKKRETKEPRHSTERPSVQDRKEEKTNQCTAGLNEQGLASRGARGKTCAGRATPSQATPPVQPDMPEGLQAGCVNTRRQRKCNGIAKSQEGPADEPQEPSESIMKPKQNGRKARAAENLTEEMTKLQPETSRAKPHAGKLNGIKVEPEQLQEGDLQKTGSKKDKIKADMMPEAPQKASKARAANGSDKEATERATKTKKTPEESSQSEETKAMNSFLNNTLETLKIKKDDKSKTAKVVNEIIKNIVLHLKLCFFSIGVFIVTDLCPQISSPDEFDVMIPLLVERVEITPFGEDGAFYSVGLKRGSNPLRKFQEGETLSASEMLSEFRDEVKKCVKQFKEWTLDKKKAGCPAVTLSTTVQSVTISLDVVLCLMVKSNWPSFAKDGLNVKHWLGTKFKREFKFQPYYLVPKYEGRSTAEKDDTWRISFSHIEKAILKSHGSEKTCCEEGGVRCCRKACLKLLKHLLSQLKEEDPSFDKFCSYHAKTTLLHACCSRPRDGDWRLSDLSHCFQMLLQDFQAHLRRGILQNFFIPSQNLLSGASKHVCNVLADRLDKECREGFPIFKRRLSNMH</sequence>
<dbReference type="InterPro" id="IPR046906">
    <property type="entry name" value="Mab-21_HhH/H2TH-like"/>
</dbReference>
<evidence type="ECO:0000313" key="6">
    <source>
        <dbReference type="Proteomes" id="UP000472267"/>
    </source>
</evidence>
<dbReference type="GO" id="GO:0035861">
    <property type="term" value="C:site of double-strand break"/>
    <property type="evidence" value="ECO:0007669"/>
    <property type="project" value="TreeGrafter"/>
</dbReference>
<dbReference type="GO" id="GO:0002218">
    <property type="term" value="P:activation of innate immune response"/>
    <property type="evidence" value="ECO:0007669"/>
    <property type="project" value="TreeGrafter"/>
</dbReference>
<feature type="compositionally biased region" description="Basic and acidic residues" evidence="2">
    <location>
        <begin position="235"/>
        <end position="251"/>
    </location>
</feature>
<dbReference type="Gene3D" id="1.10.1410.40">
    <property type="match status" value="1"/>
</dbReference>
<reference evidence="5" key="3">
    <citation type="submission" date="2025-09" db="UniProtKB">
        <authorList>
            <consortium name="Ensembl"/>
        </authorList>
    </citation>
    <scope>IDENTIFICATION</scope>
</reference>
<feature type="domain" description="Mab-21-like nucleotidyltransferase" evidence="3">
    <location>
        <begin position="316"/>
        <end position="484"/>
    </location>
</feature>
<dbReference type="GO" id="GO:2000042">
    <property type="term" value="P:negative regulation of double-strand break repair via homologous recombination"/>
    <property type="evidence" value="ECO:0007669"/>
    <property type="project" value="TreeGrafter"/>
</dbReference>
<accession>A0A672I1E9</accession>
<dbReference type="GO" id="GO:0061501">
    <property type="term" value="F:2',3'-cyclic GMP-AMP synthase activity"/>
    <property type="evidence" value="ECO:0007669"/>
    <property type="project" value="TreeGrafter"/>
</dbReference>
<organism evidence="5 6">
    <name type="scientific">Salarias fasciatus</name>
    <name type="common">Jewelled blenny</name>
    <name type="synonym">Blennius fasciatus</name>
    <dbReference type="NCBI Taxonomy" id="181472"/>
    <lineage>
        <taxon>Eukaryota</taxon>
        <taxon>Metazoa</taxon>
        <taxon>Chordata</taxon>
        <taxon>Craniata</taxon>
        <taxon>Vertebrata</taxon>
        <taxon>Euteleostomi</taxon>
        <taxon>Actinopterygii</taxon>
        <taxon>Neopterygii</taxon>
        <taxon>Teleostei</taxon>
        <taxon>Neoteleostei</taxon>
        <taxon>Acanthomorphata</taxon>
        <taxon>Ovalentaria</taxon>
        <taxon>Blenniimorphae</taxon>
        <taxon>Blenniiformes</taxon>
        <taxon>Blennioidei</taxon>
        <taxon>Blenniidae</taxon>
        <taxon>Salariinae</taxon>
        <taxon>Salarias</taxon>
    </lineage>
</organism>
<dbReference type="GO" id="GO:0003682">
    <property type="term" value="F:chromatin binding"/>
    <property type="evidence" value="ECO:0007669"/>
    <property type="project" value="TreeGrafter"/>
</dbReference>
<dbReference type="GO" id="GO:0071360">
    <property type="term" value="P:cellular response to exogenous dsRNA"/>
    <property type="evidence" value="ECO:0007669"/>
    <property type="project" value="TreeGrafter"/>
</dbReference>
<dbReference type="GO" id="GO:0032481">
    <property type="term" value="P:positive regulation of type I interferon production"/>
    <property type="evidence" value="ECO:0007669"/>
    <property type="project" value="TreeGrafter"/>
</dbReference>
<dbReference type="GO" id="GO:0038001">
    <property type="term" value="P:paracrine signaling"/>
    <property type="evidence" value="ECO:0007669"/>
    <property type="project" value="TreeGrafter"/>
</dbReference>
<dbReference type="Pfam" id="PF20266">
    <property type="entry name" value="Mab-21_C"/>
    <property type="match status" value="1"/>
</dbReference>
<dbReference type="GO" id="GO:0005634">
    <property type="term" value="C:nucleus"/>
    <property type="evidence" value="ECO:0007669"/>
    <property type="project" value="TreeGrafter"/>
</dbReference>
<gene>
    <name evidence="5" type="primary">cgasa</name>
</gene>
<name>A0A672I1E9_SALFA</name>
<feature type="compositionally biased region" description="Basic and acidic residues" evidence="2">
    <location>
        <begin position="209"/>
        <end position="218"/>
    </location>
</feature>
<dbReference type="Ensembl" id="ENSSFAT00005036376.1">
    <property type="protein sequence ID" value="ENSSFAP00005035047.1"/>
    <property type="gene ID" value="ENSSFAG00005017459.1"/>
</dbReference>
<dbReference type="AlphaFoldDB" id="A0A672I1E9"/>
<protein>
    <submittedName>
        <fullName evidence="5">Cyclic GMP-AMP synthase</fullName>
    </submittedName>
</protein>
<evidence type="ECO:0000259" key="4">
    <source>
        <dbReference type="Pfam" id="PF20266"/>
    </source>
</evidence>
<dbReference type="Gene3D" id="3.30.460.90">
    <property type="match status" value="1"/>
</dbReference>
<reference evidence="5" key="2">
    <citation type="submission" date="2025-08" db="UniProtKB">
        <authorList>
            <consortium name="Ensembl"/>
        </authorList>
    </citation>
    <scope>IDENTIFICATION</scope>
</reference>
<keyword evidence="6" id="KW-1185">Reference proteome</keyword>
<evidence type="ECO:0000259" key="3">
    <source>
        <dbReference type="Pfam" id="PF03281"/>
    </source>
</evidence>
<dbReference type="PANTHER" id="PTHR10656:SF35">
    <property type="entry name" value="CYCLIC GMP-AMP SYNTHASE"/>
    <property type="match status" value="1"/>
</dbReference>
<comment type="similarity">
    <text evidence="1">Belongs to the mab-21 family.</text>
</comment>